<dbReference type="InterPro" id="IPR006029">
    <property type="entry name" value="Neurotrans-gated_channel_TM"/>
</dbReference>
<evidence type="ECO:0000256" key="11">
    <source>
        <dbReference type="ARBA" id="ARBA00023303"/>
    </source>
</evidence>
<comment type="catalytic activity">
    <reaction evidence="12">
        <text>chloride(in) = chloride(out)</text>
        <dbReference type="Rhea" id="RHEA:29823"/>
        <dbReference type="ChEBI" id="CHEBI:17996"/>
    </reaction>
    <physiologicalReaction direction="left-to-right" evidence="12">
        <dbReference type="Rhea" id="RHEA:29824"/>
    </physiologicalReaction>
</comment>
<keyword evidence="8 16" id="KW-0472">Membrane</keyword>
<feature type="chain" id="PRO_5040528890" description="pH-sensitive chloride channel 2" evidence="16">
    <location>
        <begin position="26"/>
        <end position="599"/>
    </location>
</feature>
<evidence type="ECO:0000256" key="16">
    <source>
        <dbReference type="RuleBase" id="RU000687"/>
    </source>
</evidence>
<evidence type="ECO:0000256" key="2">
    <source>
        <dbReference type="ARBA" id="ARBA00022448"/>
    </source>
</evidence>
<evidence type="ECO:0000256" key="8">
    <source>
        <dbReference type="ARBA" id="ARBA00023136"/>
    </source>
</evidence>
<feature type="region of interest" description="Disordered" evidence="17">
    <location>
        <begin position="99"/>
        <end position="131"/>
    </location>
</feature>
<dbReference type="InterPro" id="IPR006028">
    <property type="entry name" value="GABAA/Glycine_rcpt"/>
</dbReference>
<evidence type="ECO:0000256" key="13">
    <source>
        <dbReference type="ARBA" id="ARBA00061606"/>
    </source>
</evidence>
<dbReference type="GO" id="GO:0005886">
    <property type="term" value="C:plasma membrane"/>
    <property type="evidence" value="ECO:0007669"/>
    <property type="project" value="UniProtKB-SubCell"/>
</dbReference>
<feature type="domain" description="Neurotransmitter-gated ion-channel transmembrane" evidence="19">
    <location>
        <begin position="373"/>
        <end position="593"/>
    </location>
</feature>
<keyword evidence="21" id="KW-1185">Reference proteome</keyword>
<keyword evidence="2 16" id="KW-0813">Transport</keyword>
<dbReference type="GO" id="GO:0005254">
    <property type="term" value="F:chloride channel activity"/>
    <property type="evidence" value="ECO:0007669"/>
    <property type="project" value="UniProtKB-ARBA"/>
</dbReference>
<feature type="domain" description="Neurotransmitter-gated ion-channel ligand-binding" evidence="18">
    <location>
        <begin position="156"/>
        <end position="363"/>
    </location>
</feature>
<evidence type="ECO:0000256" key="1">
    <source>
        <dbReference type="ARBA" id="ARBA00004651"/>
    </source>
</evidence>
<evidence type="ECO:0000259" key="19">
    <source>
        <dbReference type="Pfam" id="PF02932"/>
    </source>
</evidence>
<dbReference type="InterPro" id="IPR036719">
    <property type="entry name" value="Neuro-gated_channel_TM_sf"/>
</dbReference>
<keyword evidence="9" id="KW-0325">Glycoprotein</keyword>
<name>A0A9P0D8F2_PHACE</name>
<dbReference type="Pfam" id="PF02932">
    <property type="entry name" value="Neur_chan_memb"/>
    <property type="match status" value="1"/>
</dbReference>
<dbReference type="Gene3D" id="1.20.58.390">
    <property type="entry name" value="Neurotransmitter-gated ion-channel transmembrane domain"/>
    <property type="match status" value="1"/>
</dbReference>
<gene>
    <name evidence="20" type="ORF">PHAECO_LOCUS761</name>
</gene>
<keyword evidence="4 16" id="KW-0812">Transmembrane</keyword>
<keyword evidence="10" id="KW-1071">Ligand-gated ion channel</keyword>
<dbReference type="FunFam" id="2.70.170.10:FF:000042">
    <property type="entry name" value="Blast:Glycine receptor subunit alpha-3"/>
    <property type="match status" value="1"/>
</dbReference>
<dbReference type="CDD" id="cd19049">
    <property type="entry name" value="LGIC_TM_anion"/>
    <property type="match status" value="1"/>
</dbReference>
<organism evidence="20 21">
    <name type="scientific">Phaedon cochleariae</name>
    <name type="common">Mustard beetle</name>
    <dbReference type="NCBI Taxonomy" id="80249"/>
    <lineage>
        <taxon>Eukaryota</taxon>
        <taxon>Metazoa</taxon>
        <taxon>Ecdysozoa</taxon>
        <taxon>Arthropoda</taxon>
        <taxon>Hexapoda</taxon>
        <taxon>Insecta</taxon>
        <taxon>Pterygota</taxon>
        <taxon>Neoptera</taxon>
        <taxon>Endopterygota</taxon>
        <taxon>Coleoptera</taxon>
        <taxon>Polyphaga</taxon>
        <taxon>Cucujiformia</taxon>
        <taxon>Chrysomeloidea</taxon>
        <taxon>Chrysomelidae</taxon>
        <taxon>Chrysomelinae</taxon>
        <taxon>Chrysomelini</taxon>
        <taxon>Phaedon</taxon>
    </lineage>
</organism>
<dbReference type="InterPro" id="IPR006202">
    <property type="entry name" value="Neur_chan_lig-bd"/>
</dbReference>
<evidence type="ECO:0000256" key="12">
    <source>
        <dbReference type="ARBA" id="ARBA00051122"/>
    </source>
</evidence>
<dbReference type="PRINTS" id="PR00252">
    <property type="entry name" value="NRIONCHANNEL"/>
</dbReference>
<evidence type="ECO:0000259" key="18">
    <source>
        <dbReference type="Pfam" id="PF02931"/>
    </source>
</evidence>
<evidence type="ECO:0000256" key="10">
    <source>
        <dbReference type="ARBA" id="ARBA00023286"/>
    </source>
</evidence>
<feature type="transmembrane region" description="Helical" evidence="16">
    <location>
        <begin position="429"/>
        <end position="452"/>
    </location>
</feature>
<reference evidence="20" key="1">
    <citation type="submission" date="2022-01" db="EMBL/GenBank/DDBJ databases">
        <authorList>
            <person name="King R."/>
        </authorList>
    </citation>
    <scope>NUCLEOTIDE SEQUENCE</scope>
</reference>
<proteinExistence type="inferred from homology"/>
<keyword evidence="11 16" id="KW-0407">Ion channel</keyword>
<evidence type="ECO:0000256" key="4">
    <source>
        <dbReference type="ARBA" id="ARBA00022692"/>
    </source>
</evidence>
<evidence type="ECO:0000256" key="5">
    <source>
        <dbReference type="ARBA" id="ARBA00022729"/>
    </source>
</evidence>
<evidence type="ECO:0000256" key="6">
    <source>
        <dbReference type="ARBA" id="ARBA00022989"/>
    </source>
</evidence>
<dbReference type="Pfam" id="PF02931">
    <property type="entry name" value="Neur_chan_LBD"/>
    <property type="match status" value="1"/>
</dbReference>
<dbReference type="OrthoDB" id="3176171at2759"/>
<dbReference type="GO" id="GO:0099095">
    <property type="term" value="F:ligand-gated monoatomic anion channel activity"/>
    <property type="evidence" value="ECO:0007669"/>
    <property type="project" value="UniProtKB-ARBA"/>
</dbReference>
<dbReference type="Gene3D" id="2.70.170.10">
    <property type="entry name" value="Neurotransmitter-gated ion-channel ligand-binding domain"/>
    <property type="match status" value="1"/>
</dbReference>
<dbReference type="InterPro" id="IPR038050">
    <property type="entry name" value="Neuro_actylchol_rec"/>
</dbReference>
<evidence type="ECO:0000256" key="15">
    <source>
        <dbReference type="ARBA" id="ARBA00082029"/>
    </source>
</evidence>
<feature type="transmembrane region" description="Helical" evidence="16">
    <location>
        <begin position="579"/>
        <end position="598"/>
    </location>
</feature>
<keyword evidence="5 16" id="KW-0732">Signal</keyword>
<dbReference type="InterPro" id="IPR018000">
    <property type="entry name" value="Neurotransmitter_ion_chnl_CS"/>
</dbReference>
<feature type="compositionally biased region" description="Low complexity" evidence="17">
    <location>
        <begin position="99"/>
        <end position="122"/>
    </location>
</feature>
<keyword evidence="7 16" id="KW-0406">Ion transport</keyword>
<dbReference type="SUPFAM" id="SSF63712">
    <property type="entry name" value="Nicotinic receptor ligand binding domain-like"/>
    <property type="match status" value="1"/>
</dbReference>
<dbReference type="PROSITE" id="PS00236">
    <property type="entry name" value="NEUROTR_ION_CHANNEL"/>
    <property type="match status" value="1"/>
</dbReference>
<dbReference type="PANTHER" id="PTHR18945">
    <property type="entry name" value="NEUROTRANSMITTER GATED ION CHANNEL"/>
    <property type="match status" value="1"/>
</dbReference>
<evidence type="ECO:0000256" key="17">
    <source>
        <dbReference type="SAM" id="MobiDB-lite"/>
    </source>
</evidence>
<sequence>MIMQMTFSVKKCLVLCSAVVLFAACEDIRQSDVASTSSIMNIPSSTLSSQETSIQKIKVTEPAETHISTPTSLPMTNQTIDITEKTIATTSISSTTTAATTSAIPSTTSTTSEPTTMLSTSTVTADTPKPFIDDDKCPDMSLDPDLDILTQDDFSSKLTDSCRYDRLTKPPSSLPLEVVFQFDMTHIESADHLQLKAHIIVQLFYTDRRLNYTKLSPTRSNIVGEITLREKIWVPHLIIMNERESGMMGLDGKDVLVQISPNGNVIYSYRMSTMFYCWMNLQKFPFDHQICEITWVSWAYNVSNLVLQWEKNKPFQVATNLHLTEFVLEEKWCETSVVLPSFERGGLAGNYSAVVFKFKLRREVGYYIMDYFLPSILLVMTSWVTFWLQADAAAPRVTLGTATMLSFITLNGGLTKNLPKVSYIKASEIWFLTCASFIFFSLAEFAFVNVIWRRRKKVELKKQNSKHILKGALTPSLARKQLRKAESMNTLYKTRSCSSLDKHVANNIQSNYLTVHSFSTLTVPKITAQSQDELIENDFDSVTTIPIPDGRHDSSPPTPTWTTMTPQEVAMWIDKKSRVVFPVSFLVFNLFYWSFLYAI</sequence>
<dbReference type="GO" id="GO:0005230">
    <property type="term" value="F:extracellular ligand-gated monoatomic ion channel activity"/>
    <property type="evidence" value="ECO:0007669"/>
    <property type="project" value="InterPro"/>
</dbReference>
<feature type="transmembrane region" description="Helical" evidence="16">
    <location>
        <begin position="397"/>
        <end position="414"/>
    </location>
</feature>
<evidence type="ECO:0000313" key="21">
    <source>
        <dbReference type="Proteomes" id="UP001153737"/>
    </source>
</evidence>
<dbReference type="SUPFAM" id="SSF90112">
    <property type="entry name" value="Neurotransmitter-gated ion-channel transmembrane pore"/>
    <property type="match status" value="1"/>
</dbReference>
<evidence type="ECO:0000256" key="7">
    <source>
        <dbReference type="ARBA" id="ARBA00023065"/>
    </source>
</evidence>
<protein>
    <recommendedName>
        <fullName evidence="14">pH-sensitive chloride channel 2</fullName>
    </recommendedName>
    <alternativeName>
        <fullName evidence="15">Ligand-gated chloride channel protein hodor</fullName>
    </alternativeName>
</protein>
<comment type="subcellular location">
    <subcellularLocation>
        <location evidence="1">Cell membrane</location>
        <topology evidence="1">Multi-pass membrane protein</topology>
    </subcellularLocation>
</comment>
<dbReference type="Proteomes" id="UP001153737">
    <property type="component" value="Chromosome 1"/>
</dbReference>
<keyword evidence="3" id="KW-1003">Cell membrane</keyword>
<keyword evidence="6 16" id="KW-1133">Transmembrane helix</keyword>
<evidence type="ECO:0000256" key="9">
    <source>
        <dbReference type="ARBA" id="ARBA00023180"/>
    </source>
</evidence>
<evidence type="ECO:0000256" key="14">
    <source>
        <dbReference type="ARBA" id="ARBA00073427"/>
    </source>
</evidence>
<dbReference type="InterPro" id="IPR006201">
    <property type="entry name" value="Neur_channel"/>
</dbReference>
<comment type="similarity">
    <text evidence="13 16">Belongs to the ligand-gated ion channel (TC 1.A.9) family.</text>
</comment>
<feature type="transmembrane region" description="Helical" evidence="16">
    <location>
        <begin position="371"/>
        <end position="390"/>
    </location>
</feature>
<dbReference type="EMBL" id="OU896707">
    <property type="protein sequence ID" value="CAH1115977.1"/>
    <property type="molecule type" value="Genomic_DNA"/>
</dbReference>
<dbReference type="PRINTS" id="PR00253">
    <property type="entry name" value="GABAARECEPTR"/>
</dbReference>
<dbReference type="CDD" id="cd18987">
    <property type="entry name" value="LGIC_ECD_anion"/>
    <property type="match status" value="1"/>
</dbReference>
<dbReference type="AlphaFoldDB" id="A0A9P0D8F2"/>
<accession>A0A9P0D8F2</accession>
<dbReference type="GO" id="GO:0004888">
    <property type="term" value="F:transmembrane signaling receptor activity"/>
    <property type="evidence" value="ECO:0007669"/>
    <property type="project" value="InterPro"/>
</dbReference>
<evidence type="ECO:0000256" key="3">
    <source>
        <dbReference type="ARBA" id="ARBA00022475"/>
    </source>
</evidence>
<feature type="signal peptide" evidence="16">
    <location>
        <begin position="1"/>
        <end position="25"/>
    </location>
</feature>
<dbReference type="InterPro" id="IPR036734">
    <property type="entry name" value="Neur_chan_lig-bd_sf"/>
</dbReference>
<reference evidence="20" key="2">
    <citation type="submission" date="2022-10" db="EMBL/GenBank/DDBJ databases">
        <authorList>
            <consortium name="ENA_rothamsted_submissions"/>
            <consortium name="culmorum"/>
            <person name="King R."/>
        </authorList>
    </citation>
    <scope>NUCLEOTIDE SEQUENCE</scope>
</reference>
<evidence type="ECO:0000313" key="20">
    <source>
        <dbReference type="EMBL" id="CAH1115977.1"/>
    </source>
</evidence>